<proteinExistence type="inferred from homology"/>
<evidence type="ECO:0000259" key="4">
    <source>
        <dbReference type="SMART" id="SM01217"/>
    </source>
</evidence>
<name>A0ABV6DVX0_9ACTN</name>
<dbReference type="EMBL" id="JBHLXH010000001">
    <property type="protein sequence ID" value="MFC0220881.1"/>
    <property type="molecule type" value="Genomic_DNA"/>
</dbReference>
<dbReference type="Gene3D" id="3.40.50.1700">
    <property type="entry name" value="Glycoside hydrolase family 3 C-terminal domain"/>
    <property type="match status" value="1"/>
</dbReference>
<dbReference type="Gene3D" id="2.60.40.10">
    <property type="entry name" value="Immunoglobulins"/>
    <property type="match status" value="1"/>
</dbReference>
<protein>
    <submittedName>
        <fullName evidence="5">Beta-glucosidase</fullName>
    </submittedName>
</protein>
<dbReference type="SUPFAM" id="SSF51445">
    <property type="entry name" value="(Trans)glycosidases"/>
    <property type="match status" value="1"/>
</dbReference>
<evidence type="ECO:0000256" key="1">
    <source>
        <dbReference type="ARBA" id="ARBA00005336"/>
    </source>
</evidence>
<accession>A0ABV6DVX0</accession>
<dbReference type="Pfam" id="PF14310">
    <property type="entry name" value="Fn3-like"/>
    <property type="match status" value="1"/>
</dbReference>
<dbReference type="InterPro" id="IPR017853">
    <property type="entry name" value="GH"/>
</dbReference>
<keyword evidence="2" id="KW-0732">Signal</keyword>
<comment type="similarity">
    <text evidence="1">Belongs to the glycosyl hydrolase 3 family.</text>
</comment>
<reference evidence="5 6" key="1">
    <citation type="submission" date="2024-09" db="EMBL/GenBank/DDBJ databases">
        <authorList>
            <person name="Sun Q."/>
            <person name="Mori K."/>
        </authorList>
    </citation>
    <scope>NUCLEOTIDE SEQUENCE [LARGE SCALE GENOMIC DNA]</scope>
    <source>
        <strain evidence="5 6">CCM 8654</strain>
    </source>
</reference>
<dbReference type="InterPro" id="IPR036962">
    <property type="entry name" value="Glyco_hydro_3_N_sf"/>
</dbReference>
<keyword evidence="6" id="KW-1185">Reference proteome</keyword>
<dbReference type="Gene3D" id="3.20.20.300">
    <property type="entry name" value="Glycoside hydrolase, family 3, N-terminal domain"/>
    <property type="match status" value="1"/>
</dbReference>
<dbReference type="PRINTS" id="PR00133">
    <property type="entry name" value="GLHYDRLASE3"/>
</dbReference>
<dbReference type="Pfam" id="PF01915">
    <property type="entry name" value="Glyco_hydro_3_C"/>
    <property type="match status" value="1"/>
</dbReference>
<sequence>MTDVTSPTSRATARAADHASELLARMTLEEKLAQLVGFWDQGDGDAVAPLQGDFAGESTLEAAVQHGLGQLTRVYGTTPVDPVERAAWLWAFQRRLVEETRLGIPALVHEECLTGLAAWRAATFPTPLAWGASFDPDLVHEMAAAIGASMRELGIHQGLAPVLDVVRDPRWGRVEECLGEDPYLVGVLGTSYVTGLQSSGVHATLKHFVGYSASAAGRNFAPVHVGPRELADVLLPPFEMAVLDGGVRSVMNSYAEIDGLPVAADPALLTGLLREQWGFEGTVVADYYSIAFLHHLHDVAGDLADAAGQALGAGIDVELPTGNAYLAPLAEAVRTGRVPEAHVDRAVERVLRQKADLGLLDAAPDDGPPARVDLDTPHHRDVARRLAEESVVLLANDGVLPLAAPPSIALVGPNADRVEAMFGCYAFANHVLPQHPGVPVGIEVATVREALAGELPGAQVRHASGCTVTGDDSAGLAEAVELAAAAAVAVVVVGDQSGLFGRGTSGEGCDTDDLELPGVQRLLVEQVVATGTPTVLVVLSGRPYAIGWALETCAAVVQAFFPGEEGAPAVAGVLSGRVNPSGRLPVTLPRSAGAQPYGYLHPRLGGDVEVSSVATQPALPFGHGLSYTSFEREVVEVADGASTRSGVRVTVRVTNTGDRAGADVVQLYGRDVVASVTRPLAQLLGFRRVVLAPGATALVELDVPPARLAFTGRDGTRVVEPGTLLLWTGTSQPPAGDVHEVDLAGPVHRVGLADRRVTTTRCR</sequence>
<dbReference type="SUPFAM" id="SSF52279">
    <property type="entry name" value="Beta-D-glucan exohydrolase, C-terminal domain"/>
    <property type="match status" value="1"/>
</dbReference>
<dbReference type="PANTHER" id="PTHR42721">
    <property type="entry name" value="SUGAR HYDROLASE-RELATED"/>
    <property type="match status" value="1"/>
</dbReference>
<dbReference type="InterPro" id="IPR013783">
    <property type="entry name" value="Ig-like_fold"/>
</dbReference>
<evidence type="ECO:0000256" key="2">
    <source>
        <dbReference type="ARBA" id="ARBA00022729"/>
    </source>
</evidence>
<evidence type="ECO:0000313" key="6">
    <source>
        <dbReference type="Proteomes" id="UP001589698"/>
    </source>
</evidence>
<evidence type="ECO:0000313" key="5">
    <source>
        <dbReference type="EMBL" id="MFC0220881.1"/>
    </source>
</evidence>
<organism evidence="5 6">
    <name type="scientific">Nocardioides zeicaulis</name>
    <dbReference type="NCBI Taxonomy" id="1776857"/>
    <lineage>
        <taxon>Bacteria</taxon>
        <taxon>Bacillati</taxon>
        <taxon>Actinomycetota</taxon>
        <taxon>Actinomycetes</taxon>
        <taxon>Propionibacteriales</taxon>
        <taxon>Nocardioidaceae</taxon>
        <taxon>Nocardioides</taxon>
    </lineage>
</organism>
<dbReference type="InterPro" id="IPR026891">
    <property type="entry name" value="Fn3-like"/>
</dbReference>
<dbReference type="InterPro" id="IPR001764">
    <property type="entry name" value="Glyco_hydro_3_N"/>
</dbReference>
<dbReference type="SMART" id="SM01217">
    <property type="entry name" value="Fn3_like"/>
    <property type="match status" value="1"/>
</dbReference>
<dbReference type="InterPro" id="IPR002772">
    <property type="entry name" value="Glyco_hydro_3_C"/>
</dbReference>
<keyword evidence="3" id="KW-0378">Hydrolase</keyword>
<evidence type="ECO:0000256" key="3">
    <source>
        <dbReference type="ARBA" id="ARBA00022801"/>
    </source>
</evidence>
<dbReference type="InterPro" id="IPR044993">
    <property type="entry name" value="BXL"/>
</dbReference>
<feature type="domain" description="Fibronectin type III-like" evidence="4">
    <location>
        <begin position="663"/>
        <end position="732"/>
    </location>
</feature>
<gene>
    <name evidence="5" type="ORF">ACFFJG_00200</name>
</gene>
<dbReference type="Pfam" id="PF00933">
    <property type="entry name" value="Glyco_hydro_3"/>
    <property type="match status" value="1"/>
</dbReference>
<dbReference type="PANTHER" id="PTHR42721:SF3">
    <property type="entry name" value="BETA-D-XYLOSIDASE 5-RELATED"/>
    <property type="match status" value="1"/>
</dbReference>
<dbReference type="Proteomes" id="UP001589698">
    <property type="component" value="Unassembled WGS sequence"/>
</dbReference>
<dbReference type="InterPro" id="IPR036881">
    <property type="entry name" value="Glyco_hydro_3_C_sf"/>
</dbReference>
<dbReference type="RefSeq" id="WP_378516599.1">
    <property type="nucleotide sequence ID" value="NZ_CBCSDI010000053.1"/>
</dbReference>
<comment type="caution">
    <text evidence="5">The sequence shown here is derived from an EMBL/GenBank/DDBJ whole genome shotgun (WGS) entry which is preliminary data.</text>
</comment>